<evidence type="ECO:0000256" key="9">
    <source>
        <dbReference type="ARBA" id="ARBA00049142"/>
    </source>
</evidence>
<keyword evidence="11" id="KW-0520">NAD</keyword>
<name>A0AAN0VPC5_9BURK</name>
<dbReference type="InterPro" id="IPR004099">
    <property type="entry name" value="Pyr_nucl-diS_OxRdtase_dimer"/>
</dbReference>
<dbReference type="EMBL" id="CP007784">
    <property type="protein sequence ID" value="AIO34609.1"/>
    <property type="molecule type" value="Genomic_DNA"/>
</dbReference>
<gene>
    <name evidence="17" type="primary">gor</name>
    <name evidence="17" type="ORF">DM39_4137</name>
</gene>
<evidence type="ECO:0000256" key="4">
    <source>
        <dbReference type="ARBA" id="ARBA00022827"/>
    </source>
</evidence>
<dbReference type="AlphaFoldDB" id="A0AAN0VPC5"/>
<keyword evidence="5 14" id="KW-0521">NADP</keyword>
<proteinExistence type="inferred from homology"/>
<evidence type="ECO:0000313" key="18">
    <source>
        <dbReference type="Proteomes" id="UP000029413"/>
    </source>
</evidence>
<dbReference type="GO" id="GO:0006749">
    <property type="term" value="P:glutathione metabolic process"/>
    <property type="evidence" value="ECO:0007669"/>
    <property type="project" value="InterPro"/>
</dbReference>
<dbReference type="SUPFAM" id="SSF51905">
    <property type="entry name" value="FAD/NAD(P)-binding domain"/>
    <property type="match status" value="1"/>
</dbReference>
<dbReference type="PANTHER" id="PTHR42737">
    <property type="entry name" value="GLUTATHIONE REDUCTASE"/>
    <property type="match status" value="1"/>
</dbReference>
<dbReference type="GO" id="GO:0050660">
    <property type="term" value="F:flavin adenine dinucleotide binding"/>
    <property type="evidence" value="ECO:0007669"/>
    <property type="project" value="InterPro"/>
</dbReference>
<evidence type="ECO:0000256" key="1">
    <source>
        <dbReference type="ARBA" id="ARBA00007532"/>
    </source>
</evidence>
<dbReference type="InterPro" id="IPR046952">
    <property type="entry name" value="GSHR/TRXR-like"/>
</dbReference>
<dbReference type="EC" id="1.8.1.7" evidence="14"/>
<feature type="binding site" evidence="11">
    <location>
        <begin position="173"/>
        <end position="180"/>
    </location>
    <ligand>
        <name>NAD(+)</name>
        <dbReference type="ChEBI" id="CHEBI:57540"/>
    </ligand>
</feature>
<dbReference type="PIRSF" id="PIRSF000350">
    <property type="entry name" value="Mercury_reductase_MerA"/>
    <property type="match status" value="1"/>
</dbReference>
<comment type="subunit">
    <text evidence="2">Homodimer.</text>
</comment>
<feature type="binding site" evidence="11">
    <location>
        <position position="302"/>
    </location>
    <ligand>
        <name>FAD</name>
        <dbReference type="ChEBI" id="CHEBI:57692"/>
    </ligand>
</feature>
<dbReference type="GO" id="GO:0004362">
    <property type="term" value="F:glutathione-disulfide reductase (NADPH) activity"/>
    <property type="evidence" value="ECO:0007669"/>
    <property type="project" value="UniProtKB-EC"/>
</dbReference>
<comment type="cofactor">
    <cofactor evidence="11">
        <name>FAD</name>
        <dbReference type="ChEBI" id="CHEBI:57692"/>
    </cofactor>
    <text evidence="11">Binds 1 FAD per subunit.</text>
</comment>
<dbReference type="InterPro" id="IPR036188">
    <property type="entry name" value="FAD/NAD-bd_sf"/>
</dbReference>
<evidence type="ECO:0000313" key="17">
    <source>
        <dbReference type="EMBL" id="AIO34609.1"/>
    </source>
</evidence>
<keyword evidence="11" id="KW-0547">Nucleotide-binding</keyword>
<keyword evidence="3 13" id="KW-0285">Flavoprotein</keyword>
<feature type="domain" description="FAD/NAD(P)-binding" evidence="16">
    <location>
        <begin position="5"/>
        <end position="317"/>
    </location>
</feature>
<accession>A0AAN0VPC5</accession>
<comment type="function">
    <text evidence="14">Catalyzes the reduction of glutathione disulfide (GSSG) to reduced glutathione (GSH).</text>
</comment>
<organism evidence="17 18">
    <name type="scientific">Burkholderia cenocepacia</name>
    <dbReference type="NCBI Taxonomy" id="95486"/>
    <lineage>
        <taxon>Bacteria</taxon>
        <taxon>Pseudomonadati</taxon>
        <taxon>Pseudomonadota</taxon>
        <taxon>Betaproteobacteria</taxon>
        <taxon>Burkholderiales</taxon>
        <taxon>Burkholderiaceae</taxon>
        <taxon>Burkholderia</taxon>
        <taxon>Burkholderia cepacia complex</taxon>
    </lineage>
</organism>
<feature type="binding site" evidence="11">
    <location>
        <position position="261"/>
    </location>
    <ligand>
        <name>NAD(+)</name>
        <dbReference type="ChEBI" id="CHEBI:57540"/>
    </ligand>
</feature>
<evidence type="ECO:0000256" key="7">
    <source>
        <dbReference type="ARBA" id="ARBA00023157"/>
    </source>
</evidence>
<sequence>MNFDYDLFVIGAGSGGVRLSRMAAAYGARVAIAEENRVGGTCVIRGCVPKKLLVYASHYKEELEDAAGYGWHFEPGTFSWNKLIEKKGLEIDRLNGVYLNLLANSGVSLFDGRATVSGSHHVEIGGARISAQHIVVATGSRPVMPDIPGIEHAISSNEALELPKFPERIAIVGGGYIALELAGIFNGLGAHVDVLYRGDRILRGFDDDVRDTLAVEMKKKGVVIRTRTDVSALEKRSEDSVRIIFANGTHEDYNTVLYATGRAPNTQGLGLEDVGVALRENGAIVVDEWSRTTIDSVHAIGDVTDRIQLTPVAIREGATLATTLFSSLPTVPIRYDTVPSAIFSQPEVATVGLPEAEARKKYAEVDIYRSTFRPLRHTLSGRDEKTFMKLVVDSATQRIVGAHMVGRDAAEIIQGVAIAVGMGATKAQFDSTIGIHPTAAEEFVTMR</sequence>
<dbReference type="NCBIfam" id="TIGR01424">
    <property type="entry name" value="gluta_reduc_2"/>
    <property type="match status" value="1"/>
</dbReference>
<dbReference type="SUPFAM" id="SSF55424">
    <property type="entry name" value="FAD/NAD-linked reductases, dimerisation (C-terminal) domain"/>
    <property type="match status" value="1"/>
</dbReference>
<dbReference type="InterPro" id="IPR006324">
    <property type="entry name" value="GSHR"/>
</dbReference>
<dbReference type="GO" id="GO:0045454">
    <property type="term" value="P:cell redox homeostasis"/>
    <property type="evidence" value="ECO:0007669"/>
    <property type="project" value="InterPro"/>
</dbReference>
<evidence type="ECO:0000256" key="3">
    <source>
        <dbReference type="ARBA" id="ARBA00022630"/>
    </source>
</evidence>
<evidence type="ECO:0000259" key="15">
    <source>
        <dbReference type="Pfam" id="PF02852"/>
    </source>
</evidence>
<comment type="catalytic activity">
    <reaction evidence="9 14">
        <text>2 glutathione + NADP(+) = glutathione disulfide + NADPH + H(+)</text>
        <dbReference type="Rhea" id="RHEA:11740"/>
        <dbReference type="ChEBI" id="CHEBI:15378"/>
        <dbReference type="ChEBI" id="CHEBI:57783"/>
        <dbReference type="ChEBI" id="CHEBI:57925"/>
        <dbReference type="ChEBI" id="CHEBI:58297"/>
        <dbReference type="ChEBI" id="CHEBI:58349"/>
        <dbReference type="EC" id="1.8.1.7"/>
    </reaction>
</comment>
<dbReference type="Pfam" id="PF07992">
    <property type="entry name" value="Pyr_redox_2"/>
    <property type="match status" value="1"/>
</dbReference>
<dbReference type="Gene3D" id="3.30.390.30">
    <property type="match status" value="1"/>
</dbReference>
<feature type="binding site" evidence="11">
    <location>
        <begin position="138"/>
        <end position="140"/>
    </location>
    <ligand>
        <name>FAD</name>
        <dbReference type="ChEBI" id="CHEBI:57692"/>
    </ligand>
</feature>
<keyword evidence="6 13" id="KW-0560">Oxidoreductase</keyword>
<dbReference type="PRINTS" id="PR00411">
    <property type="entry name" value="PNDRDTASEI"/>
</dbReference>
<keyword evidence="4 11" id="KW-0274">FAD</keyword>
<feature type="binding site" evidence="11">
    <location>
        <position position="51"/>
    </location>
    <ligand>
        <name>FAD</name>
        <dbReference type="ChEBI" id="CHEBI:57692"/>
    </ligand>
</feature>
<feature type="domain" description="Pyridine nucleotide-disulphide oxidoreductase dimerisation" evidence="15">
    <location>
        <begin position="338"/>
        <end position="446"/>
    </location>
</feature>
<dbReference type="GO" id="GO:0050661">
    <property type="term" value="F:NADP binding"/>
    <property type="evidence" value="ECO:0007669"/>
    <property type="project" value="InterPro"/>
</dbReference>
<feature type="active site" description="Proton acceptor" evidence="10">
    <location>
        <position position="436"/>
    </location>
</feature>
<dbReference type="Proteomes" id="UP000029413">
    <property type="component" value="Chromosome 2"/>
</dbReference>
<dbReference type="PROSITE" id="PS00076">
    <property type="entry name" value="PYRIDINE_REDOX_1"/>
    <property type="match status" value="1"/>
</dbReference>
<keyword evidence="18" id="KW-1185">Reference proteome</keyword>
<comment type="similarity">
    <text evidence="1 13">Belongs to the class-I pyridine nucleotide-disulfide oxidoreductase family.</text>
</comment>
<dbReference type="NCBIfam" id="NF004776">
    <property type="entry name" value="PRK06116.1"/>
    <property type="match status" value="1"/>
</dbReference>
<dbReference type="Gene3D" id="3.50.50.60">
    <property type="entry name" value="FAD/NAD(P)-binding domain"/>
    <property type="match status" value="2"/>
</dbReference>
<evidence type="ECO:0000256" key="12">
    <source>
        <dbReference type="PIRSR" id="PIRSR000350-4"/>
    </source>
</evidence>
<evidence type="ECO:0000256" key="10">
    <source>
        <dbReference type="PIRSR" id="PIRSR000350-2"/>
    </source>
</evidence>
<dbReference type="PRINTS" id="PR00368">
    <property type="entry name" value="FADPNR"/>
</dbReference>
<evidence type="ECO:0000256" key="6">
    <source>
        <dbReference type="ARBA" id="ARBA00023002"/>
    </source>
</evidence>
<reference evidence="17 18" key="1">
    <citation type="submission" date="2014-05" db="EMBL/GenBank/DDBJ databases">
        <authorList>
            <person name="Bishop-Lilly K.A."/>
            <person name="Broomall S.M."/>
            <person name="Chain P.S."/>
            <person name="Chertkov O."/>
            <person name="Coyne S.R."/>
            <person name="Daligault H.E."/>
            <person name="Davenport K.W."/>
            <person name="Erkkila T."/>
            <person name="Frey K.G."/>
            <person name="Gibbons H.S."/>
            <person name="Gu W."/>
            <person name="Jaissle J."/>
            <person name="Johnson S.L."/>
            <person name="Koroleva G.I."/>
            <person name="Ladner J.T."/>
            <person name="Lo C.-C."/>
            <person name="Minogue T.D."/>
            <person name="Munk C."/>
            <person name="Palacios G.F."/>
            <person name="Redden C.L."/>
            <person name="Rosenzweig C.N."/>
            <person name="Scholz M.B."/>
            <person name="Teshima H."/>
            <person name="Xu Y."/>
        </authorList>
    </citation>
    <scope>NUCLEOTIDE SEQUENCE [LARGE SCALE GENOMIC DNA]</scope>
    <source>
        <strain evidence="17 18">DDS 22E-1</strain>
    </source>
</reference>
<keyword evidence="7" id="KW-1015">Disulfide bond</keyword>
<keyword evidence="8 13" id="KW-0676">Redox-active center</keyword>
<dbReference type="GO" id="GO:0005829">
    <property type="term" value="C:cytosol"/>
    <property type="evidence" value="ECO:0007669"/>
    <property type="project" value="TreeGrafter"/>
</dbReference>
<evidence type="ECO:0000256" key="5">
    <source>
        <dbReference type="ARBA" id="ARBA00022857"/>
    </source>
</evidence>
<evidence type="ECO:0000256" key="11">
    <source>
        <dbReference type="PIRSR" id="PIRSR000350-3"/>
    </source>
</evidence>
<evidence type="ECO:0000256" key="13">
    <source>
        <dbReference type="RuleBase" id="RU003691"/>
    </source>
</evidence>
<dbReference type="InterPro" id="IPR012999">
    <property type="entry name" value="Pyr_OxRdtase_I_AS"/>
</dbReference>
<dbReference type="InterPro" id="IPR016156">
    <property type="entry name" value="FAD/NAD-linked_Rdtase_dimer_sf"/>
</dbReference>
<dbReference type="InterPro" id="IPR023753">
    <property type="entry name" value="FAD/NAD-binding_dom"/>
</dbReference>
<dbReference type="Pfam" id="PF02852">
    <property type="entry name" value="Pyr_redox_dim"/>
    <property type="match status" value="1"/>
</dbReference>
<evidence type="ECO:0000256" key="14">
    <source>
        <dbReference type="RuleBase" id="RU365040"/>
    </source>
</evidence>
<feature type="disulfide bond" description="Redox-active" evidence="12">
    <location>
        <begin position="42"/>
        <end position="47"/>
    </location>
</feature>
<protein>
    <recommendedName>
        <fullName evidence="14">Glutathione reductase</fullName>
        <shortName evidence="14">GRase</shortName>
        <ecNumber evidence="14">1.8.1.7</ecNumber>
    </recommendedName>
</protein>
<evidence type="ECO:0000256" key="8">
    <source>
        <dbReference type="ARBA" id="ARBA00023284"/>
    </source>
</evidence>
<evidence type="ECO:0000259" key="16">
    <source>
        <dbReference type="Pfam" id="PF07992"/>
    </source>
</evidence>
<dbReference type="KEGG" id="bcen:DM39_4137"/>
<dbReference type="InterPro" id="IPR001100">
    <property type="entry name" value="Pyr_nuc-diS_OxRdtase"/>
</dbReference>
<dbReference type="GO" id="GO:0034599">
    <property type="term" value="P:cellular response to oxidative stress"/>
    <property type="evidence" value="ECO:0007669"/>
    <property type="project" value="TreeGrafter"/>
</dbReference>
<dbReference type="PANTHER" id="PTHR42737:SF2">
    <property type="entry name" value="GLUTATHIONE REDUCTASE"/>
    <property type="match status" value="1"/>
</dbReference>
<dbReference type="FunFam" id="3.50.50.60:FF:000051">
    <property type="entry name" value="Glutathione reductase"/>
    <property type="match status" value="1"/>
</dbReference>
<evidence type="ECO:0000256" key="2">
    <source>
        <dbReference type="ARBA" id="ARBA00011738"/>
    </source>
</evidence>